<dbReference type="InterPro" id="IPR024524">
    <property type="entry name" value="DUF3800"/>
</dbReference>
<dbReference type="Proteomes" id="UP000641954">
    <property type="component" value="Unassembled WGS sequence"/>
</dbReference>
<dbReference type="Pfam" id="PF12686">
    <property type="entry name" value="DUF3800"/>
    <property type="match status" value="1"/>
</dbReference>
<comment type="caution">
    <text evidence="1">The sequence shown here is derived from an EMBL/GenBank/DDBJ whole genome shotgun (WGS) entry which is preliminary data.</text>
</comment>
<accession>A0ABR8ENZ9</accession>
<dbReference type="EMBL" id="JACJSK010000066">
    <property type="protein sequence ID" value="MBD2547322.1"/>
    <property type="molecule type" value="Genomic_DNA"/>
</dbReference>
<name>A0ABR8ENZ9_9CYAN</name>
<organism evidence="1 2">
    <name type="scientific">Planktothricoides raciborskii FACHB-1370</name>
    <dbReference type="NCBI Taxonomy" id="2949576"/>
    <lineage>
        <taxon>Bacteria</taxon>
        <taxon>Bacillati</taxon>
        <taxon>Cyanobacteriota</taxon>
        <taxon>Cyanophyceae</taxon>
        <taxon>Oscillatoriophycideae</taxon>
        <taxon>Oscillatoriales</taxon>
        <taxon>Oscillatoriaceae</taxon>
        <taxon>Planktothricoides</taxon>
    </lineage>
</organism>
<sequence length="262" mass="31001">MLLLYVDESGTGWDDPETDFFLLSAFAIPIEKWLEIDSWVLSFKQDFLKSKNPDDWEIKARNMWQGQGLFKKVNREHRIRFFLELSQKISESPCHIIAIKINKKLLRKNSEKIDSDTELYRFSFSYLLEELNLFMKSSHETGILFMDSRSTQHTTVQDNRVIKAYRDWASQQKEPHTFLELPWFGESKFYTGLQLADYVTYLINRRPIEEEKYQISMKDGTSSSSSEKFLQAYSLVEPKIRLITRPLPRQRIEFEDRSGGLV</sequence>
<proteinExistence type="predicted"/>
<evidence type="ECO:0000313" key="1">
    <source>
        <dbReference type="EMBL" id="MBD2547322.1"/>
    </source>
</evidence>
<dbReference type="RefSeq" id="WP_190880490.1">
    <property type="nucleotide sequence ID" value="NZ_JACJSK010000066.1"/>
</dbReference>
<evidence type="ECO:0000313" key="2">
    <source>
        <dbReference type="Proteomes" id="UP000641954"/>
    </source>
</evidence>
<keyword evidence="2" id="KW-1185">Reference proteome</keyword>
<gene>
    <name evidence="1" type="ORF">H6G72_26540</name>
</gene>
<reference evidence="1 2" key="1">
    <citation type="journal article" date="2020" name="ISME J.">
        <title>Comparative genomics reveals insights into cyanobacterial evolution and habitat adaptation.</title>
        <authorList>
            <person name="Chen M.Y."/>
            <person name="Teng W.K."/>
            <person name="Zhao L."/>
            <person name="Hu C.X."/>
            <person name="Zhou Y.K."/>
            <person name="Han B.P."/>
            <person name="Song L.R."/>
            <person name="Shu W.S."/>
        </authorList>
    </citation>
    <scope>NUCLEOTIDE SEQUENCE [LARGE SCALE GENOMIC DNA]</scope>
    <source>
        <strain evidence="1 2">FACHB-1370</strain>
    </source>
</reference>
<protein>
    <submittedName>
        <fullName evidence="1">DUF3800 domain-containing protein</fullName>
    </submittedName>
</protein>